<protein>
    <submittedName>
        <fullName evidence="2">Uncharacterized protein</fullName>
    </submittedName>
</protein>
<organism evidence="2 3">
    <name type="scientific">Gymnopilus dilepis</name>
    <dbReference type="NCBI Taxonomy" id="231916"/>
    <lineage>
        <taxon>Eukaryota</taxon>
        <taxon>Fungi</taxon>
        <taxon>Dikarya</taxon>
        <taxon>Basidiomycota</taxon>
        <taxon>Agaricomycotina</taxon>
        <taxon>Agaricomycetes</taxon>
        <taxon>Agaricomycetidae</taxon>
        <taxon>Agaricales</taxon>
        <taxon>Agaricineae</taxon>
        <taxon>Hymenogastraceae</taxon>
        <taxon>Gymnopilus</taxon>
    </lineage>
</organism>
<name>A0A409W7I6_9AGAR</name>
<accession>A0A409W7I6</accession>
<dbReference type="Proteomes" id="UP000284706">
    <property type="component" value="Unassembled WGS sequence"/>
</dbReference>
<feature type="compositionally biased region" description="Acidic residues" evidence="1">
    <location>
        <begin position="94"/>
        <end position="104"/>
    </location>
</feature>
<feature type="compositionally biased region" description="Basic and acidic residues" evidence="1">
    <location>
        <begin position="29"/>
        <end position="47"/>
    </location>
</feature>
<feature type="compositionally biased region" description="Basic residues" evidence="1">
    <location>
        <begin position="470"/>
        <end position="479"/>
    </location>
</feature>
<feature type="region of interest" description="Disordered" evidence="1">
    <location>
        <begin position="365"/>
        <end position="479"/>
    </location>
</feature>
<reference evidence="2 3" key="1">
    <citation type="journal article" date="2018" name="Evol. Lett.">
        <title>Horizontal gene cluster transfer increased hallucinogenic mushroom diversity.</title>
        <authorList>
            <person name="Reynolds H.T."/>
            <person name="Vijayakumar V."/>
            <person name="Gluck-Thaler E."/>
            <person name="Korotkin H.B."/>
            <person name="Matheny P.B."/>
            <person name="Slot J.C."/>
        </authorList>
    </citation>
    <scope>NUCLEOTIDE SEQUENCE [LARGE SCALE GENOMIC DNA]</scope>
    <source>
        <strain evidence="2 3">SRW20</strain>
    </source>
</reference>
<comment type="caution">
    <text evidence="2">The sequence shown here is derived from an EMBL/GenBank/DDBJ whole genome shotgun (WGS) entry which is preliminary data.</text>
</comment>
<feature type="region of interest" description="Disordered" evidence="1">
    <location>
        <begin position="1"/>
        <end position="106"/>
    </location>
</feature>
<dbReference type="EMBL" id="NHYE01005340">
    <property type="protein sequence ID" value="PPQ74435.1"/>
    <property type="molecule type" value="Genomic_DNA"/>
</dbReference>
<evidence type="ECO:0000313" key="2">
    <source>
        <dbReference type="EMBL" id="PPQ74435.1"/>
    </source>
</evidence>
<dbReference type="AlphaFoldDB" id="A0A409W7I6"/>
<proteinExistence type="predicted"/>
<keyword evidence="3" id="KW-1185">Reference proteome</keyword>
<evidence type="ECO:0000256" key="1">
    <source>
        <dbReference type="SAM" id="MobiDB-lite"/>
    </source>
</evidence>
<evidence type="ECO:0000313" key="3">
    <source>
        <dbReference type="Proteomes" id="UP000284706"/>
    </source>
</evidence>
<feature type="compositionally biased region" description="Low complexity" evidence="1">
    <location>
        <begin position="12"/>
        <end position="21"/>
    </location>
</feature>
<sequence>MADAPKTDSSKATKTAKTQASRGGAPKVDASKGEASKEEASKGEAPKENVSNGDAAMEEPLGSEAPEGESVDKTSSPAQADEDATAQADAGNQSEEDDSSETEEDHSLYKFLEKWQSTCLLEHQLTFTEAVESLSPKSKKRLVEARAGTGKRSSTWTLFDTRTNQEAVLVHTAIWRSNTSFETGNFAPEGQKPPIHVSNQRIQRAPGFKCEITYTIDTTTEDSFYTNLQILEEYIQTVKGFNRENRERSPWQDGTHRDTYNLTSKLFVMTSLNPREPAFQPHEWLTNVVKGQKKAEYAINPRRPSYFDMVDKKAVKLEKSKPPRYCAGDIIWFSFKVSFYVGNQYWSSDLTPVEFVRVARGIKFGLNNPEDDDEDEEGNKKRSLEDGSAISIIERNPFEDHNTQKRKHHETTDDDKPKSSNGSETADDENSASGEGTDVSIKEEAEVTEVALPPPSNNAKSDANDPQPPPKKKGKKSKN</sequence>
<gene>
    <name evidence="2" type="ORF">CVT26_001416</name>
</gene>
<dbReference type="InParanoid" id="A0A409W7I6"/>
<dbReference type="OrthoDB" id="3034725at2759"/>
<feature type="compositionally biased region" description="Basic and acidic residues" evidence="1">
    <location>
        <begin position="1"/>
        <end position="11"/>
    </location>
</feature>